<feature type="compositionally biased region" description="Pro residues" evidence="2">
    <location>
        <begin position="47"/>
        <end position="57"/>
    </location>
</feature>
<sequence>MVHEVQRESRPVKARLRAHEAQLGHLEELEAQKVRLDEQRSTRSPPSHDPPALPTVFPPTTKALNELKPNWVIVPTANRGKEPFVDARPAKIVEDVNFALMLIERQATRVGESHSGSRSEAKWLVENRNEWSGLADPDFVTLLSSKTSQSMKAIFTLSDGLGRPGEANKGHGSVVLNMKNKELARKIAKGELFYNYEYLRGTKYDRPSVIQCFGCLETGHITARCNAPSPTCVRCGDDDDLRECPSSRKTPQPVLNAPSGPKTNQAPAPSIPPTTYSTPIEIESC</sequence>
<dbReference type="Proteomes" id="UP000886653">
    <property type="component" value="Unassembled WGS sequence"/>
</dbReference>
<name>A0A9P6NBT4_9BASI</name>
<dbReference type="GO" id="GO:0008270">
    <property type="term" value="F:zinc ion binding"/>
    <property type="evidence" value="ECO:0007669"/>
    <property type="project" value="InterPro"/>
</dbReference>
<dbReference type="SUPFAM" id="SSF57756">
    <property type="entry name" value="Retrovirus zinc finger-like domains"/>
    <property type="match status" value="1"/>
</dbReference>
<dbReference type="AlphaFoldDB" id="A0A9P6NBT4"/>
<feature type="compositionally biased region" description="Low complexity" evidence="2">
    <location>
        <begin position="273"/>
        <end position="285"/>
    </location>
</feature>
<comment type="caution">
    <text evidence="3">The sequence shown here is derived from an EMBL/GenBank/DDBJ whole genome shotgun (WGS) entry which is preliminary data.</text>
</comment>
<evidence type="ECO:0000256" key="2">
    <source>
        <dbReference type="SAM" id="MobiDB-lite"/>
    </source>
</evidence>
<keyword evidence="1" id="KW-0507">mRNA processing</keyword>
<feature type="region of interest" description="Disordered" evidence="2">
    <location>
        <begin position="23"/>
        <end position="58"/>
    </location>
</feature>
<dbReference type="InterPro" id="IPR036875">
    <property type="entry name" value="Znf_CCHC_sf"/>
</dbReference>
<dbReference type="GO" id="GO:0006397">
    <property type="term" value="P:mRNA processing"/>
    <property type="evidence" value="ECO:0007669"/>
    <property type="project" value="UniProtKB-KW"/>
</dbReference>
<reference evidence="3" key="1">
    <citation type="submission" date="2013-11" db="EMBL/GenBank/DDBJ databases">
        <title>Genome sequence of the fusiform rust pathogen reveals effectors for host alternation and coevolution with pine.</title>
        <authorList>
            <consortium name="DOE Joint Genome Institute"/>
            <person name="Smith K."/>
            <person name="Pendleton A."/>
            <person name="Kubisiak T."/>
            <person name="Anderson C."/>
            <person name="Salamov A."/>
            <person name="Aerts A."/>
            <person name="Riley R."/>
            <person name="Clum A."/>
            <person name="Lindquist E."/>
            <person name="Ence D."/>
            <person name="Campbell M."/>
            <person name="Kronenberg Z."/>
            <person name="Feau N."/>
            <person name="Dhillon B."/>
            <person name="Hamelin R."/>
            <person name="Burleigh J."/>
            <person name="Smith J."/>
            <person name="Yandell M."/>
            <person name="Nelson C."/>
            <person name="Grigoriev I."/>
            <person name="Davis J."/>
        </authorList>
    </citation>
    <scope>NUCLEOTIDE SEQUENCE</scope>
    <source>
        <strain evidence="3">G11</strain>
    </source>
</reference>
<evidence type="ECO:0000256" key="1">
    <source>
        <dbReference type="ARBA" id="ARBA00022664"/>
    </source>
</evidence>
<protein>
    <recommendedName>
        <fullName evidence="5">CCHC-type domain-containing protein</fullName>
    </recommendedName>
</protein>
<accession>A0A9P6NBT4</accession>
<dbReference type="Gene3D" id="4.10.60.10">
    <property type="entry name" value="Zinc finger, CCHC-type"/>
    <property type="match status" value="1"/>
</dbReference>
<dbReference type="GO" id="GO:0003676">
    <property type="term" value="F:nucleic acid binding"/>
    <property type="evidence" value="ECO:0007669"/>
    <property type="project" value="InterPro"/>
</dbReference>
<dbReference type="OrthoDB" id="2506424at2759"/>
<feature type="compositionally biased region" description="Basic and acidic residues" evidence="2">
    <location>
        <begin position="23"/>
        <end position="41"/>
    </location>
</feature>
<evidence type="ECO:0008006" key="5">
    <source>
        <dbReference type="Google" id="ProtNLM"/>
    </source>
</evidence>
<evidence type="ECO:0000313" key="4">
    <source>
        <dbReference type="Proteomes" id="UP000886653"/>
    </source>
</evidence>
<organism evidence="3 4">
    <name type="scientific">Cronartium quercuum f. sp. fusiforme G11</name>
    <dbReference type="NCBI Taxonomy" id="708437"/>
    <lineage>
        <taxon>Eukaryota</taxon>
        <taxon>Fungi</taxon>
        <taxon>Dikarya</taxon>
        <taxon>Basidiomycota</taxon>
        <taxon>Pucciniomycotina</taxon>
        <taxon>Pucciniomycetes</taxon>
        <taxon>Pucciniales</taxon>
        <taxon>Coleosporiaceae</taxon>
        <taxon>Cronartium</taxon>
    </lineage>
</organism>
<dbReference type="EMBL" id="MU167411">
    <property type="protein sequence ID" value="KAG0140930.1"/>
    <property type="molecule type" value="Genomic_DNA"/>
</dbReference>
<gene>
    <name evidence="3" type="ORF">CROQUDRAFT_110809</name>
</gene>
<evidence type="ECO:0000313" key="3">
    <source>
        <dbReference type="EMBL" id="KAG0140930.1"/>
    </source>
</evidence>
<feature type="region of interest" description="Disordered" evidence="2">
    <location>
        <begin position="244"/>
        <end position="285"/>
    </location>
</feature>
<keyword evidence="4" id="KW-1185">Reference proteome</keyword>
<proteinExistence type="predicted"/>